<dbReference type="EMBL" id="JALIDZ010000006">
    <property type="protein sequence ID" value="MCT8973182.1"/>
    <property type="molecule type" value="Genomic_DNA"/>
</dbReference>
<dbReference type="PROSITE" id="PS50880">
    <property type="entry name" value="TOPRIM"/>
    <property type="match status" value="1"/>
</dbReference>
<feature type="region of interest" description="Disordered" evidence="11">
    <location>
        <begin position="835"/>
        <end position="855"/>
    </location>
</feature>
<feature type="domain" description="Toprim" evidence="12">
    <location>
        <begin position="1"/>
        <end position="117"/>
    </location>
</feature>
<comment type="caution">
    <text evidence="10">Lacks conserved residue(s) required for the propagation of feature annotation.</text>
</comment>
<name>A0AAW5R230_9HYPH</name>
<keyword evidence="3" id="KW-0479">Metal-binding</keyword>
<comment type="catalytic activity">
    <reaction evidence="1 10">
        <text>ATP-independent breakage of single-stranded DNA, followed by passage and rejoining.</text>
        <dbReference type="EC" id="5.6.2.1"/>
    </reaction>
</comment>
<evidence type="ECO:0000256" key="9">
    <source>
        <dbReference type="ARBA" id="ARBA00023235"/>
    </source>
</evidence>
<dbReference type="PROSITE" id="PS52039">
    <property type="entry name" value="TOPO_IA_2"/>
    <property type="match status" value="1"/>
</dbReference>
<dbReference type="NCBIfam" id="TIGR01051">
    <property type="entry name" value="topA_bact"/>
    <property type="match status" value="1"/>
</dbReference>
<dbReference type="PANTHER" id="PTHR42785">
    <property type="entry name" value="DNA TOPOISOMERASE, TYPE IA, CORE"/>
    <property type="match status" value="1"/>
</dbReference>
<comment type="function">
    <text evidence="10">Releases the supercoiling and torsional tension of DNA, which is introduced during the DNA replication and transcription, by transiently cleaving and rejoining one strand of the DNA duplex. Introduces a single-strand break via transesterification at a target site in duplex DNA. The scissile phosphodiester is attacked by the catalytic tyrosine of the enzyme, resulting in the formation of a DNA-(5'-phosphotyrosyl)-enzyme intermediate and the expulsion of a 3'-OH DNA strand. The free DNA strand then undergoes passage around the unbroken strand, thus removing DNA supercoils. Finally, in the religation step, the DNA 3'-OH attacks the covalent intermediate to expel the active-site tyrosine and restore the DNA phosphodiester backbone.</text>
</comment>
<dbReference type="HAMAP" id="MF_00952">
    <property type="entry name" value="Topoisom_1_prok"/>
    <property type="match status" value="1"/>
</dbReference>
<dbReference type="Gene3D" id="1.10.460.10">
    <property type="entry name" value="Topoisomerase I, domain 2"/>
    <property type="match status" value="1"/>
</dbReference>
<dbReference type="PRINTS" id="PR00417">
    <property type="entry name" value="PRTPISMRASEI"/>
</dbReference>
<dbReference type="InterPro" id="IPR025589">
    <property type="entry name" value="Toprim_C_rpt"/>
</dbReference>
<protein>
    <recommendedName>
        <fullName evidence="10">DNA topoisomerase 1</fullName>
        <ecNumber evidence="10">5.6.2.1</ecNumber>
    </recommendedName>
    <alternativeName>
        <fullName evidence="10">DNA topoisomerase I</fullName>
    </alternativeName>
</protein>
<dbReference type="SMART" id="SM00493">
    <property type="entry name" value="TOPRIM"/>
    <property type="match status" value="1"/>
</dbReference>
<dbReference type="Pfam" id="PF13368">
    <property type="entry name" value="Toprim_C_rpt"/>
    <property type="match status" value="3"/>
</dbReference>
<dbReference type="SMART" id="SM00437">
    <property type="entry name" value="TOP1Ac"/>
    <property type="match status" value="1"/>
</dbReference>
<dbReference type="InterPro" id="IPR005733">
    <property type="entry name" value="TopoI_bac-type"/>
</dbReference>
<dbReference type="Gene3D" id="2.70.20.10">
    <property type="entry name" value="Topoisomerase I, domain 3"/>
    <property type="match status" value="1"/>
</dbReference>
<evidence type="ECO:0000256" key="11">
    <source>
        <dbReference type="SAM" id="MobiDB-lite"/>
    </source>
</evidence>
<evidence type="ECO:0000256" key="1">
    <source>
        <dbReference type="ARBA" id="ARBA00000213"/>
    </source>
</evidence>
<evidence type="ECO:0000256" key="7">
    <source>
        <dbReference type="ARBA" id="ARBA00023029"/>
    </source>
</evidence>
<feature type="site" description="Interaction with DNA" evidence="10">
    <location>
        <position position="141"/>
    </location>
</feature>
<keyword evidence="8 10" id="KW-0238">DNA-binding</keyword>
<feature type="compositionally biased region" description="Basic residues" evidence="11">
    <location>
        <begin position="841"/>
        <end position="855"/>
    </location>
</feature>
<evidence type="ECO:0000256" key="8">
    <source>
        <dbReference type="ARBA" id="ARBA00023125"/>
    </source>
</evidence>
<dbReference type="AlphaFoldDB" id="A0AAW5R230"/>
<comment type="similarity">
    <text evidence="2 10">Belongs to the type IA topoisomerase family.</text>
</comment>
<evidence type="ECO:0000256" key="2">
    <source>
        <dbReference type="ARBA" id="ARBA00009446"/>
    </source>
</evidence>
<dbReference type="InterPro" id="IPR023405">
    <property type="entry name" value="Topo_IA_core_domain"/>
</dbReference>
<dbReference type="CDD" id="cd00186">
    <property type="entry name" value="TOP1Ac"/>
    <property type="match status" value="1"/>
</dbReference>
<dbReference type="Gene3D" id="1.10.290.10">
    <property type="entry name" value="Topoisomerase I, domain 4"/>
    <property type="match status" value="1"/>
</dbReference>
<dbReference type="InterPro" id="IPR023406">
    <property type="entry name" value="Topo_IA_AS"/>
</dbReference>
<comment type="caution">
    <text evidence="14">The sequence shown here is derived from an EMBL/GenBank/DDBJ whole genome shotgun (WGS) entry which is preliminary data.</text>
</comment>
<feature type="region of interest" description="Interaction with DNA" evidence="10">
    <location>
        <begin position="165"/>
        <end position="170"/>
    </location>
</feature>
<feature type="site" description="Interaction with DNA" evidence="10">
    <location>
        <position position="501"/>
    </location>
</feature>
<dbReference type="PANTHER" id="PTHR42785:SF1">
    <property type="entry name" value="DNA TOPOISOMERASE"/>
    <property type="match status" value="1"/>
</dbReference>
<feature type="site" description="Interaction with DNA" evidence="10">
    <location>
        <position position="31"/>
    </location>
</feature>
<dbReference type="Gene3D" id="3.30.65.10">
    <property type="entry name" value="Bacterial Topoisomerase I, domain 1"/>
    <property type="match status" value="1"/>
</dbReference>
<keyword evidence="4" id="KW-0863">Zinc-finger</keyword>
<dbReference type="Pfam" id="PF01131">
    <property type="entry name" value="Topoisom_bac"/>
    <property type="match status" value="1"/>
</dbReference>
<dbReference type="InterPro" id="IPR013497">
    <property type="entry name" value="Topo_IA_cen"/>
</dbReference>
<keyword evidence="9 10" id="KW-0413">Isomerase</keyword>
<dbReference type="GO" id="GO:0008270">
    <property type="term" value="F:zinc ion binding"/>
    <property type="evidence" value="ECO:0007669"/>
    <property type="project" value="UniProtKB-KW"/>
</dbReference>
<dbReference type="InterPro" id="IPR003601">
    <property type="entry name" value="Topo_IA_2"/>
</dbReference>
<feature type="site" description="Interaction with DNA" evidence="10">
    <location>
        <position position="157"/>
    </location>
</feature>
<dbReference type="GO" id="GO:0005694">
    <property type="term" value="C:chromosome"/>
    <property type="evidence" value="ECO:0007669"/>
    <property type="project" value="InterPro"/>
</dbReference>
<evidence type="ECO:0000313" key="14">
    <source>
        <dbReference type="EMBL" id="MCT8973182.1"/>
    </source>
</evidence>
<evidence type="ECO:0000256" key="6">
    <source>
        <dbReference type="ARBA" id="ARBA00022842"/>
    </source>
</evidence>
<feature type="domain" description="Topo IA-type catalytic" evidence="13">
    <location>
        <begin position="131"/>
        <end position="570"/>
    </location>
</feature>
<proteinExistence type="inferred from homology"/>
<dbReference type="GO" id="GO:0006265">
    <property type="term" value="P:DNA topological change"/>
    <property type="evidence" value="ECO:0007669"/>
    <property type="project" value="UniProtKB-UniRule"/>
</dbReference>
<dbReference type="InterPro" id="IPR028612">
    <property type="entry name" value="Topoisom_1_IA"/>
</dbReference>
<evidence type="ECO:0000256" key="4">
    <source>
        <dbReference type="ARBA" id="ARBA00022771"/>
    </source>
</evidence>
<dbReference type="Proteomes" id="UP001320898">
    <property type="component" value="Unassembled WGS sequence"/>
</dbReference>
<accession>A0AAW5R230</accession>
<dbReference type="Pfam" id="PF01396">
    <property type="entry name" value="Zn_ribbon_Top1"/>
    <property type="match status" value="1"/>
</dbReference>
<dbReference type="SUPFAM" id="SSF56712">
    <property type="entry name" value="Prokaryotic type I DNA topoisomerase"/>
    <property type="match status" value="1"/>
</dbReference>
<evidence type="ECO:0000256" key="10">
    <source>
        <dbReference type="HAMAP-Rule" id="MF_00952"/>
    </source>
</evidence>
<dbReference type="Pfam" id="PF01751">
    <property type="entry name" value="Toprim"/>
    <property type="match status" value="1"/>
</dbReference>
<dbReference type="EC" id="5.6.2.1" evidence="10"/>
<evidence type="ECO:0000256" key="3">
    <source>
        <dbReference type="ARBA" id="ARBA00022723"/>
    </source>
</evidence>
<sequence>MQVVIVESPAKAKTINKYLGGDYHVLASFGHIRDLPSKDGSVQPDQDFEMTWEVDPKKSKQVSEIASAVKSADRVILATDPDREGEAISWHVLEVLRRRGVLKDKPVDRVVFNAVTKQAVLDAIAHPREIDGPLVEAYLARRALDYLVGFTLSPVLWRKVPGARSAGRVQSVALRIVCDREAEIESFVPREYWTVIAGLNSQGNAFDARLVTADGKKIERLTIGTGAEAEALKAALEQSGYAVRSVEKKPVKRHPYAPFTTSTLQQEASRKLGFTADRTMRTAQRLYEGINLGGETVGLITYMRTDGVEIVPEAINAARGVIAQDYGDRYLPASPRIYKTKAKNAQEAHEAIRPTDLNRRPADVRRALDEDQARLYELIWKRTLASQMESAELERTTVDIEATAPDGKRYGLRAVGTVQRFDGFLTLYQETADDDSDNEEDRRLPAMKDGESLDLEKISATQHFTEPPPRFTEATLIKRLEELGIGRPSTYAATLKVLGDREYVRLDKRRLIPEPKGRIVTAFLEGFFKRYVEYDFTASLEEKLDRISNGEIGWRDVLREFWRDFATEIEATSELKTSEVFEALNDILGPYVFPPKEDGSDARACPSCEGGRLSIKRGKNGPFIGCSNYPDCRYTRDLTTPGDGDGAEALVNGQRVLGVDPETNQEVSLRTGRFGPYVQLGEAPDGEKPKRASLPKGVDAASVDLERALSYLSLPREVGIHPESGKPITAGIGRYGPFVLHDGTYANLESADEVFTVGLNRAVTLIAEKQQRGGRRGAAATIKALGDNADFGAVEVKAGRYGPYVTNGKINATLPKGTDPEGVTMELAAELLAAKAEKGGGKKPKRAKKKASPKS</sequence>
<organism evidence="14 15">
    <name type="scientific">Microbaculum marinisediminis</name>
    <dbReference type="NCBI Taxonomy" id="2931392"/>
    <lineage>
        <taxon>Bacteria</taxon>
        <taxon>Pseudomonadati</taxon>
        <taxon>Pseudomonadota</taxon>
        <taxon>Alphaproteobacteria</taxon>
        <taxon>Hyphomicrobiales</taxon>
        <taxon>Tepidamorphaceae</taxon>
        <taxon>Microbaculum</taxon>
    </lineage>
</organism>
<dbReference type="InterPro" id="IPR013498">
    <property type="entry name" value="Topo_IA_Znf"/>
</dbReference>
<feature type="site" description="Interaction with DNA" evidence="10">
    <location>
        <position position="142"/>
    </location>
</feature>
<feature type="site" description="Interaction with DNA" evidence="10">
    <location>
        <position position="145"/>
    </location>
</feature>
<dbReference type="InterPro" id="IPR006171">
    <property type="entry name" value="TOPRIM_dom"/>
</dbReference>
<dbReference type="GO" id="GO:0003917">
    <property type="term" value="F:DNA topoisomerase type I (single strand cut, ATP-independent) activity"/>
    <property type="evidence" value="ECO:0007669"/>
    <property type="project" value="UniProtKB-UniRule"/>
</dbReference>
<reference evidence="14 15" key="1">
    <citation type="submission" date="2022-04" db="EMBL/GenBank/DDBJ databases">
        <authorList>
            <person name="Ye Y.-Q."/>
            <person name="Du Z.-J."/>
        </authorList>
    </citation>
    <scope>NUCLEOTIDE SEQUENCE [LARGE SCALE GENOMIC DNA]</scope>
    <source>
        <strain evidence="14 15">A6E488</strain>
    </source>
</reference>
<dbReference type="Gene3D" id="3.40.50.140">
    <property type="match status" value="1"/>
</dbReference>
<dbReference type="InterPro" id="IPR000380">
    <property type="entry name" value="Topo_IA"/>
</dbReference>
<evidence type="ECO:0000259" key="13">
    <source>
        <dbReference type="PROSITE" id="PS52039"/>
    </source>
</evidence>
<comment type="subunit">
    <text evidence="10">Monomer.</text>
</comment>
<dbReference type="RefSeq" id="WP_261616761.1">
    <property type="nucleotide sequence ID" value="NZ_JALIDZ010000006.1"/>
</dbReference>
<evidence type="ECO:0000256" key="5">
    <source>
        <dbReference type="ARBA" id="ARBA00022833"/>
    </source>
</evidence>
<dbReference type="InterPro" id="IPR003602">
    <property type="entry name" value="Topo_IA_DNA-bd_dom"/>
</dbReference>
<keyword evidence="15" id="KW-1185">Reference proteome</keyword>
<dbReference type="InterPro" id="IPR013824">
    <property type="entry name" value="Topo_IA_cen_sub1"/>
</dbReference>
<dbReference type="SMART" id="SM00436">
    <property type="entry name" value="TOP1Bc"/>
    <property type="match status" value="1"/>
</dbReference>
<evidence type="ECO:0000313" key="15">
    <source>
        <dbReference type="Proteomes" id="UP001320898"/>
    </source>
</evidence>
<dbReference type="InterPro" id="IPR034149">
    <property type="entry name" value="TOPRIM_TopoI"/>
</dbReference>
<gene>
    <name evidence="10 14" type="primary">topA</name>
    <name evidence="14" type="ORF">MUB46_15065</name>
</gene>
<keyword evidence="7 10" id="KW-0799">Topoisomerase</keyword>
<dbReference type="GO" id="GO:0003677">
    <property type="term" value="F:DNA binding"/>
    <property type="evidence" value="ECO:0007669"/>
    <property type="project" value="UniProtKB-KW"/>
</dbReference>
<feature type="site" description="Interaction with DNA" evidence="10">
    <location>
        <position position="304"/>
    </location>
</feature>
<dbReference type="SUPFAM" id="SSF57783">
    <property type="entry name" value="Zinc beta-ribbon"/>
    <property type="match status" value="1"/>
</dbReference>
<feature type="active site" description="O-(5'-phospho-DNA)-tyrosine intermediate" evidence="10">
    <location>
        <position position="302"/>
    </location>
</feature>
<dbReference type="InterPro" id="IPR013825">
    <property type="entry name" value="Topo_IA_cen_sub2"/>
</dbReference>
<dbReference type="PROSITE" id="PS00396">
    <property type="entry name" value="TOPO_IA_1"/>
    <property type="match status" value="1"/>
</dbReference>
<dbReference type="InterPro" id="IPR013826">
    <property type="entry name" value="Topo_IA_cen_sub3"/>
</dbReference>
<keyword evidence="5" id="KW-0862">Zinc</keyword>
<dbReference type="CDD" id="cd03363">
    <property type="entry name" value="TOPRIM_TopoIA_TopoI"/>
    <property type="match status" value="1"/>
</dbReference>
<keyword evidence="6" id="KW-0460">Magnesium</keyword>
<evidence type="ECO:0000259" key="12">
    <source>
        <dbReference type="PROSITE" id="PS50880"/>
    </source>
</evidence>